<dbReference type="AlphaFoldDB" id="A0AAN7VSU9"/>
<dbReference type="Gene3D" id="1.10.510.10">
    <property type="entry name" value="Transferase(Phosphotransferase) domain 1"/>
    <property type="match status" value="1"/>
</dbReference>
<dbReference type="InterPro" id="IPR050235">
    <property type="entry name" value="CK1_Ser-Thr_kinase"/>
</dbReference>
<dbReference type="GO" id="GO:0005524">
    <property type="term" value="F:ATP binding"/>
    <property type="evidence" value="ECO:0007669"/>
    <property type="project" value="InterPro"/>
</dbReference>
<dbReference type="SUPFAM" id="SSF56112">
    <property type="entry name" value="Protein kinase-like (PK-like)"/>
    <property type="match status" value="1"/>
</dbReference>
<dbReference type="GO" id="GO:0004672">
    <property type="term" value="F:protein kinase activity"/>
    <property type="evidence" value="ECO:0007669"/>
    <property type="project" value="InterPro"/>
</dbReference>
<protein>
    <recommendedName>
        <fullName evidence="1">Protein kinase domain-containing protein</fullName>
    </recommendedName>
</protein>
<gene>
    <name evidence="2" type="ORF">LTR97_006227</name>
</gene>
<dbReference type="PANTHER" id="PTHR11909">
    <property type="entry name" value="CASEIN KINASE-RELATED"/>
    <property type="match status" value="1"/>
</dbReference>
<reference evidence="2" key="1">
    <citation type="submission" date="2023-08" db="EMBL/GenBank/DDBJ databases">
        <title>Black Yeasts Isolated from many extreme environments.</title>
        <authorList>
            <person name="Coleine C."/>
            <person name="Stajich J.E."/>
            <person name="Selbmann L."/>
        </authorList>
    </citation>
    <scope>NUCLEOTIDE SEQUENCE</scope>
    <source>
        <strain evidence="2">CCFEE 5810</strain>
    </source>
</reference>
<dbReference type="InterPro" id="IPR011009">
    <property type="entry name" value="Kinase-like_dom_sf"/>
</dbReference>
<dbReference type="SMART" id="SM00220">
    <property type="entry name" value="S_TKc"/>
    <property type="match status" value="1"/>
</dbReference>
<dbReference type="Proteomes" id="UP001310594">
    <property type="component" value="Unassembled WGS sequence"/>
</dbReference>
<proteinExistence type="predicted"/>
<organism evidence="2 3">
    <name type="scientific">Elasticomyces elasticus</name>
    <dbReference type="NCBI Taxonomy" id="574655"/>
    <lineage>
        <taxon>Eukaryota</taxon>
        <taxon>Fungi</taxon>
        <taxon>Dikarya</taxon>
        <taxon>Ascomycota</taxon>
        <taxon>Pezizomycotina</taxon>
        <taxon>Dothideomycetes</taxon>
        <taxon>Dothideomycetidae</taxon>
        <taxon>Mycosphaerellales</taxon>
        <taxon>Teratosphaeriaceae</taxon>
        <taxon>Elasticomyces</taxon>
    </lineage>
</organism>
<name>A0AAN7VSU9_9PEZI</name>
<sequence>MGFLERLQENRINGRFTLIRKLAEGGGGDVYYGADCEQVPTILTPADVQLGRDHELEQDVAVKLEHRHNHLLRDEGIWLATFEGLPGFPTILWSGYHDEVGFLILNLLGPSLEDLFEYCECQFSLKTTIMLADQLIARLKTVHSENKLHRDVKPGNFLMGTGEDGNTVYITDFATATGYRPGSPLDDGEDLTQSDRGLIGTTWFASIRGHTGQSQAPADDLEALGYMLIYFVQGTLPWLELEACNITEKDQDQVVMEMKMTLSVDELCSGLPTTFAEYMTTVKRLKGCETPPYDELRELFKSLAREEGMEYDNVFDWTERMHRQQLALEDSLLNGAMRSEE</sequence>
<accession>A0AAN7VSU9</accession>
<evidence type="ECO:0000313" key="2">
    <source>
        <dbReference type="EMBL" id="KAK5700092.1"/>
    </source>
</evidence>
<feature type="domain" description="Protein kinase" evidence="1">
    <location>
        <begin position="16"/>
        <end position="333"/>
    </location>
</feature>
<evidence type="ECO:0000313" key="3">
    <source>
        <dbReference type="Proteomes" id="UP001310594"/>
    </source>
</evidence>
<comment type="caution">
    <text evidence="2">The sequence shown here is derived from an EMBL/GenBank/DDBJ whole genome shotgun (WGS) entry which is preliminary data.</text>
</comment>
<evidence type="ECO:0000259" key="1">
    <source>
        <dbReference type="PROSITE" id="PS50011"/>
    </source>
</evidence>
<dbReference type="PROSITE" id="PS50011">
    <property type="entry name" value="PROTEIN_KINASE_DOM"/>
    <property type="match status" value="1"/>
</dbReference>
<dbReference type="CDD" id="cd14016">
    <property type="entry name" value="STKc_CK1"/>
    <property type="match status" value="1"/>
</dbReference>
<dbReference type="EMBL" id="JAVRQU010000008">
    <property type="protein sequence ID" value="KAK5700092.1"/>
    <property type="molecule type" value="Genomic_DNA"/>
</dbReference>
<dbReference type="Pfam" id="PF00069">
    <property type="entry name" value="Pkinase"/>
    <property type="match status" value="1"/>
</dbReference>
<dbReference type="InterPro" id="IPR000719">
    <property type="entry name" value="Prot_kinase_dom"/>
</dbReference>